<name>A0A1B7LUS6_9MICC</name>
<dbReference type="SUPFAM" id="SSF51556">
    <property type="entry name" value="Metallo-dependent hydrolases"/>
    <property type="match status" value="1"/>
</dbReference>
<proteinExistence type="predicted"/>
<evidence type="ECO:0000313" key="2">
    <source>
        <dbReference type="EMBL" id="OAV51165.1"/>
    </source>
</evidence>
<dbReference type="RefSeq" id="WP_043055832.1">
    <property type="nucleotide sequence ID" value="NZ_LXEY01000117.1"/>
</dbReference>
<dbReference type="PANTHER" id="PTHR35563:SF2">
    <property type="entry name" value="BARREL METAL-DEPENDENT HYDROLASE, PUTATIVE (AFU_ORTHOLOGUE AFUA_1G16240)-RELATED"/>
    <property type="match status" value="1"/>
</dbReference>
<dbReference type="Gene3D" id="3.20.20.140">
    <property type="entry name" value="Metal-dependent hydrolases"/>
    <property type="match status" value="1"/>
</dbReference>
<evidence type="ECO:0000313" key="3">
    <source>
        <dbReference type="Proteomes" id="UP000078292"/>
    </source>
</evidence>
<evidence type="ECO:0000259" key="1">
    <source>
        <dbReference type="Pfam" id="PF04909"/>
    </source>
</evidence>
<feature type="domain" description="Amidohydrolase-related" evidence="1">
    <location>
        <begin position="30"/>
        <end position="300"/>
    </location>
</feature>
<dbReference type="CDD" id="cd01311">
    <property type="entry name" value="PDC_hydrolase"/>
    <property type="match status" value="1"/>
</dbReference>
<dbReference type="GO" id="GO:0016787">
    <property type="term" value="F:hydrolase activity"/>
    <property type="evidence" value="ECO:0007669"/>
    <property type="project" value="UniProtKB-KW"/>
</dbReference>
<keyword evidence="2" id="KW-0378">Hydrolase</keyword>
<gene>
    <name evidence="2" type="ORF">A6F49_02515</name>
</gene>
<organism evidence="2 3">
    <name type="scientific">Enteractinococcus helveticum</name>
    <dbReference type="NCBI Taxonomy" id="1837282"/>
    <lineage>
        <taxon>Bacteria</taxon>
        <taxon>Bacillati</taxon>
        <taxon>Actinomycetota</taxon>
        <taxon>Actinomycetes</taxon>
        <taxon>Micrococcales</taxon>
        <taxon>Micrococcaceae</taxon>
    </lineage>
</organism>
<dbReference type="Proteomes" id="UP000078292">
    <property type="component" value="Unassembled WGS sequence"/>
</dbReference>
<dbReference type="InterPro" id="IPR032466">
    <property type="entry name" value="Metal_Hydrolase"/>
</dbReference>
<keyword evidence="3" id="KW-1185">Reference proteome</keyword>
<dbReference type="InterPro" id="IPR052358">
    <property type="entry name" value="Aro_Compnd_Degr_Hydrolases"/>
</dbReference>
<sequence length="303" mass="33992">MKDQTEKTPGWLDWVQDRQEPAVRLPTGTVDAHCHVFGPAAEFPFAPGRKYTPGDASKTDLEHLRHDLGVTRNVIVQASCHGRDNAALLDALDHFGETARGVVAIGSDVSERQLKDMHNRGVRGVRFNFVKRLVESQPFEEVELVAAKIRELGWHIVVYFESPNLPDLADFLANLNVPLVIDHLGRPDLAKGASSAEYSAFLKFVDRTDDWVKVSCPERLTITGPYAVAGAHEVYTDVAPFAQKAIAEFPERVLWGTDWPHPNLRSHMPDDAVLLNYLRQITSDPSARQRLLIDNPMALYWEK</sequence>
<dbReference type="EMBL" id="LXEY01000117">
    <property type="protein sequence ID" value="OAV51165.1"/>
    <property type="molecule type" value="Genomic_DNA"/>
</dbReference>
<dbReference type="InterPro" id="IPR006680">
    <property type="entry name" value="Amidohydro-rel"/>
</dbReference>
<accession>A0A1B7LUS6</accession>
<dbReference type="PANTHER" id="PTHR35563">
    <property type="entry name" value="BARREL METAL-DEPENDENT HYDROLASE, PUTATIVE (AFU_ORTHOLOGUE AFUA_1G16240)-RELATED"/>
    <property type="match status" value="1"/>
</dbReference>
<dbReference type="OrthoDB" id="5450317at2"/>
<dbReference type="InterPro" id="IPR047874">
    <property type="entry name" value="GLI/LigI"/>
</dbReference>
<reference evidence="2 3" key="1">
    <citation type="submission" date="2016-04" db="EMBL/GenBank/DDBJ databases">
        <title>First whole genome shotgun sequence of the bacterium Enteractinococcus sp. strain UASWS1574.</title>
        <authorList>
            <person name="Crovadore J."/>
            <person name="Chablais R."/>
            <person name="Lefort F."/>
        </authorList>
    </citation>
    <scope>NUCLEOTIDE SEQUENCE [LARGE SCALE GENOMIC DNA]</scope>
    <source>
        <strain evidence="2 3">UASWS1574</strain>
    </source>
</reference>
<dbReference type="AlphaFoldDB" id="A0A1B7LUS6"/>
<protein>
    <submittedName>
        <fullName evidence="2">2-pyrone-4,6-dicarboxylate hydrolase</fullName>
    </submittedName>
</protein>
<dbReference type="Pfam" id="PF04909">
    <property type="entry name" value="Amidohydro_2"/>
    <property type="match status" value="1"/>
</dbReference>
<comment type="caution">
    <text evidence="2">The sequence shown here is derived from an EMBL/GenBank/DDBJ whole genome shotgun (WGS) entry which is preliminary data.</text>
</comment>
<dbReference type="STRING" id="1837282.A6F49_02515"/>